<evidence type="ECO:0000313" key="1">
    <source>
        <dbReference type="EMBL" id="OGG76730.1"/>
    </source>
</evidence>
<dbReference type="AlphaFoldDB" id="A0A1F6ESZ5"/>
<organism evidence="1 2">
    <name type="scientific">Candidatus Kaiserbacteria bacterium RIFCSPLOWO2_01_FULL_54_24</name>
    <dbReference type="NCBI Taxonomy" id="1798515"/>
    <lineage>
        <taxon>Bacteria</taxon>
        <taxon>Candidatus Kaiseribacteriota</taxon>
    </lineage>
</organism>
<comment type="caution">
    <text evidence="1">The sequence shown here is derived from an EMBL/GenBank/DDBJ whole genome shotgun (WGS) entry which is preliminary data.</text>
</comment>
<name>A0A1F6ESZ5_9BACT</name>
<accession>A0A1F6ESZ5</accession>
<dbReference type="Proteomes" id="UP000177215">
    <property type="component" value="Unassembled WGS sequence"/>
</dbReference>
<evidence type="ECO:0000313" key="2">
    <source>
        <dbReference type="Proteomes" id="UP000177215"/>
    </source>
</evidence>
<dbReference type="EMBL" id="MFMC01000043">
    <property type="protein sequence ID" value="OGG76730.1"/>
    <property type="molecule type" value="Genomic_DNA"/>
</dbReference>
<proteinExistence type="predicted"/>
<protein>
    <submittedName>
        <fullName evidence="1">Uncharacterized protein</fullName>
    </submittedName>
</protein>
<sequence>MEENMPFVRKSAEGWVIAQPPGQASPSEAADYLAAVRRELKQAIGHTPITTRHRVDMEGGNRGGYFADENLALNELLWEVIDSVRNWKAKNAAPGAA</sequence>
<reference evidence="1 2" key="1">
    <citation type="journal article" date="2016" name="Nat. Commun.">
        <title>Thousands of microbial genomes shed light on interconnected biogeochemical processes in an aquifer system.</title>
        <authorList>
            <person name="Anantharaman K."/>
            <person name="Brown C.T."/>
            <person name="Hug L.A."/>
            <person name="Sharon I."/>
            <person name="Castelle C.J."/>
            <person name="Probst A.J."/>
            <person name="Thomas B.C."/>
            <person name="Singh A."/>
            <person name="Wilkins M.J."/>
            <person name="Karaoz U."/>
            <person name="Brodie E.L."/>
            <person name="Williams K.H."/>
            <person name="Hubbard S.S."/>
            <person name="Banfield J.F."/>
        </authorList>
    </citation>
    <scope>NUCLEOTIDE SEQUENCE [LARGE SCALE GENOMIC DNA]</scope>
</reference>
<gene>
    <name evidence="1" type="ORF">A3B35_01615</name>
</gene>